<dbReference type="AlphaFoldDB" id="A0A2U2PGX0"/>
<dbReference type="Pfam" id="PF21294">
    <property type="entry name" value="Polysacc_lyase_14"/>
    <property type="match status" value="1"/>
</dbReference>
<comment type="caution">
    <text evidence="2">The sequence shown here is derived from an EMBL/GenBank/DDBJ whole genome shotgun (WGS) entry which is preliminary data.</text>
</comment>
<dbReference type="Gene3D" id="2.60.120.200">
    <property type="match status" value="1"/>
</dbReference>
<dbReference type="Proteomes" id="UP000245647">
    <property type="component" value="Unassembled WGS sequence"/>
</dbReference>
<dbReference type="EMBL" id="QEAS01000008">
    <property type="protein sequence ID" value="PWG80502.1"/>
    <property type="molecule type" value="Genomic_DNA"/>
</dbReference>
<evidence type="ECO:0000259" key="1">
    <source>
        <dbReference type="Pfam" id="PF21294"/>
    </source>
</evidence>
<name>A0A2U2PGX0_9SPHI</name>
<proteinExistence type="predicted"/>
<organism evidence="2 3">
    <name type="scientific">Pararcticibacter amylolyticus</name>
    <dbReference type="NCBI Taxonomy" id="2173175"/>
    <lineage>
        <taxon>Bacteria</taxon>
        <taxon>Pseudomonadati</taxon>
        <taxon>Bacteroidota</taxon>
        <taxon>Sphingobacteriia</taxon>
        <taxon>Sphingobacteriales</taxon>
        <taxon>Sphingobacteriaceae</taxon>
        <taxon>Pararcticibacter</taxon>
    </lineage>
</organism>
<feature type="domain" description="Polysaccharide lyase 14" evidence="1">
    <location>
        <begin position="149"/>
        <end position="315"/>
    </location>
</feature>
<reference evidence="2 3" key="1">
    <citation type="submission" date="2018-04" db="EMBL/GenBank/DDBJ databases">
        <title>Pedobacter chongqingensis sp. nov., isolated from a rottenly hemp rope.</title>
        <authorList>
            <person name="Cai Y."/>
        </authorList>
    </citation>
    <scope>NUCLEOTIDE SEQUENCE [LARGE SCALE GENOMIC DNA]</scope>
    <source>
        <strain evidence="2 3">FJ4-8</strain>
    </source>
</reference>
<evidence type="ECO:0000313" key="2">
    <source>
        <dbReference type="EMBL" id="PWG80502.1"/>
    </source>
</evidence>
<dbReference type="PANTHER" id="PTHR40124:SF1">
    <property type="entry name" value="DISAGGREGATASE RELATED REPEAT PROTEIN"/>
    <property type="match status" value="1"/>
</dbReference>
<keyword evidence="3" id="KW-1185">Reference proteome</keyword>
<gene>
    <name evidence="2" type="ORF">DDR33_10715</name>
</gene>
<sequence length="321" mass="35045">MCSQALIPGNEKPANLLEDSDHYFNQLNSMKMIQKLTGALIVLLAITGACKKTAEPQTEADGGGNKPKSVATTSAIKSSFSLNWDSNTNGTYTSSQAGTDFGNVSGWNQSRANITGGQSGKGVQVVLLPNALSGNGGLIANVDISDGSAYEMDYDIKFHSQFNWSRGGKVGFGFLVGDGNTGGDPGWDGNGGSLRIMWYSPDSNPNRVFFQPYVYYKDQPGEYGDSFTQRYPSSGALQKGVWYHVHMYIKSNTGSNNDGRAQILINGSPILDTNIRWTTNDSKRLIKNLSFHTFRGGSQSYWQASTQDYIYYDNLTVHKIQ</sequence>
<dbReference type="PANTHER" id="PTHR40124">
    <property type="match status" value="1"/>
</dbReference>
<evidence type="ECO:0000313" key="3">
    <source>
        <dbReference type="Proteomes" id="UP000245647"/>
    </source>
</evidence>
<dbReference type="InterPro" id="IPR048958">
    <property type="entry name" value="Polysacc_lyase_14"/>
</dbReference>
<accession>A0A2U2PGX0</accession>
<protein>
    <recommendedName>
        <fullName evidence="1">Polysaccharide lyase 14 domain-containing protein</fullName>
    </recommendedName>
</protein>